<sequence>MENSCEPQKKITHDQELVEESVQHDNEVAKVLEQDGGGEVEADSIPNVSSNSVVALAVQEPVYGRKLESDSGISSGPDSSMEPRSRRVRIVGRLEIDSAERYRALTPQSIANVLHSMRPDQRFLAEYIICSTLALGHANRILTIMPNFMINSDSDDDDAQ</sequence>
<organism evidence="2 3">
    <name type="scientific">Drosophila albomicans</name>
    <name type="common">Fruit fly</name>
    <dbReference type="NCBI Taxonomy" id="7291"/>
    <lineage>
        <taxon>Eukaryota</taxon>
        <taxon>Metazoa</taxon>
        <taxon>Ecdysozoa</taxon>
        <taxon>Arthropoda</taxon>
        <taxon>Hexapoda</taxon>
        <taxon>Insecta</taxon>
        <taxon>Pterygota</taxon>
        <taxon>Neoptera</taxon>
        <taxon>Endopterygota</taxon>
        <taxon>Diptera</taxon>
        <taxon>Brachycera</taxon>
        <taxon>Muscomorpha</taxon>
        <taxon>Ephydroidea</taxon>
        <taxon>Drosophilidae</taxon>
        <taxon>Drosophila</taxon>
    </lineage>
</organism>
<dbReference type="GeneID" id="117566785"/>
<evidence type="ECO:0000313" key="4">
    <source>
        <dbReference type="RefSeq" id="XP_051860089.1"/>
    </source>
</evidence>
<dbReference type="RefSeq" id="XP_034102219.1">
    <property type="nucleotide sequence ID" value="XM_034246328.2"/>
</dbReference>
<feature type="compositionally biased region" description="Low complexity" evidence="1">
    <location>
        <begin position="70"/>
        <end position="80"/>
    </location>
</feature>
<accession>A0A6P8WFT0</accession>
<keyword evidence="2" id="KW-1185">Reference proteome</keyword>
<protein>
    <submittedName>
        <fullName evidence="3">Uncharacterized protein LOC117566785 isoform X1</fullName>
    </submittedName>
    <submittedName>
        <fullName evidence="4">Uncharacterized protein LOC117566785 isoform X2</fullName>
    </submittedName>
</protein>
<gene>
    <name evidence="3 4" type="primary">LOC117566785</name>
</gene>
<proteinExistence type="predicted"/>
<evidence type="ECO:0000313" key="3">
    <source>
        <dbReference type="RefSeq" id="XP_034102219.1"/>
    </source>
</evidence>
<name>A0A6P8WFT0_DROAB</name>
<evidence type="ECO:0000256" key="1">
    <source>
        <dbReference type="SAM" id="MobiDB-lite"/>
    </source>
</evidence>
<dbReference type="AlphaFoldDB" id="A0A6P8WFT0"/>
<dbReference type="Proteomes" id="UP000515160">
    <property type="component" value="Chromosome 3"/>
</dbReference>
<reference evidence="3 4" key="1">
    <citation type="submission" date="2025-04" db="UniProtKB">
        <authorList>
            <consortium name="RefSeq"/>
        </authorList>
    </citation>
    <scope>IDENTIFICATION</scope>
    <source>
        <strain evidence="3 4">15112-1751.03</strain>
        <tissue evidence="3 4">Whole Adult</tissue>
    </source>
</reference>
<feature type="region of interest" description="Disordered" evidence="1">
    <location>
        <begin position="66"/>
        <end position="86"/>
    </location>
</feature>
<dbReference type="RefSeq" id="XP_051860089.1">
    <property type="nucleotide sequence ID" value="XM_052004129.1"/>
</dbReference>
<evidence type="ECO:0000313" key="2">
    <source>
        <dbReference type="Proteomes" id="UP000515160"/>
    </source>
</evidence>